<evidence type="ECO:0000313" key="1">
    <source>
        <dbReference type="EMBL" id="BAP28917.1"/>
    </source>
</evidence>
<dbReference type="GeneID" id="23681468"/>
<sequence>MTLEDRKKAAVASAMAIVAILRSGSPNPQLEGYASKRDRDIAFLRARDTSFYPEPKKEAVIINSDDYIDSRSTERIRGQFGAVRND</sequence>
<dbReference type="KEGG" id="vg:23681468"/>
<proteinExistence type="predicted"/>
<organism evidence="1 2">
    <name type="scientific">Edwardsiella phage GF-2</name>
    <dbReference type="NCBI Taxonomy" id="1537091"/>
    <lineage>
        <taxon>Viruses</taxon>
        <taxon>Duplodnaviria</taxon>
        <taxon>Heunggongvirae</taxon>
        <taxon>Uroviricota</taxon>
        <taxon>Caudoviricetes</taxon>
        <taxon>Gofduovirus</taxon>
        <taxon>Gofduovirus GF2</taxon>
    </lineage>
</organism>
<keyword evidence="2" id="KW-1185">Reference proteome</keyword>
<accession>A0A077KC35</accession>
<dbReference type="RefSeq" id="YP_009126649.1">
    <property type="nucleotide sequence ID" value="NC_026611.1"/>
</dbReference>
<name>A0A077KC35_9CAUD</name>
<protein>
    <submittedName>
        <fullName evidence="1">Uncharacterized protein</fullName>
    </submittedName>
</protein>
<reference evidence="1 2" key="1">
    <citation type="journal article" date="2015" name="Arch. Virol.">
        <title>Full-genome sequence of a novel myovirus, GF-2, infecting Edwardsiella tarda: comparison with other Edwardsiella myoviral genomes.</title>
        <authorList>
            <person name="Yasuike M."/>
            <person name="Nishiki I."/>
            <person name="Iwasaki Y."/>
            <person name="Nakamura Y."/>
            <person name="Fujiwara A."/>
            <person name="Sugaya E."/>
            <person name="Kawato Y."/>
            <person name="Nagai S."/>
            <person name="Kobayashi T."/>
            <person name="Ototake M."/>
            <person name="Nakai T."/>
        </authorList>
    </citation>
    <scope>NUCLEOTIDE SEQUENCE [LARGE SCALE GENOMIC DNA]</scope>
</reference>
<evidence type="ECO:0000313" key="2">
    <source>
        <dbReference type="Proteomes" id="UP000202039"/>
    </source>
</evidence>
<dbReference type="Proteomes" id="UP000202039">
    <property type="component" value="Segment"/>
</dbReference>
<dbReference type="EMBL" id="AP014629">
    <property type="protein sequence ID" value="BAP28917.1"/>
    <property type="molecule type" value="Genomic_DNA"/>
</dbReference>